<proteinExistence type="inferred from homology"/>
<organism evidence="11 12">
    <name type="scientific">Mesobacterium hydrothermale</name>
    <dbReference type="NCBI Taxonomy" id="3111907"/>
    <lineage>
        <taxon>Bacteria</taxon>
        <taxon>Pseudomonadati</taxon>
        <taxon>Pseudomonadota</taxon>
        <taxon>Alphaproteobacteria</taxon>
        <taxon>Rhodobacterales</taxon>
        <taxon>Roseobacteraceae</taxon>
        <taxon>Mesobacterium</taxon>
    </lineage>
</organism>
<dbReference type="PRINTS" id="PR00126">
    <property type="entry name" value="ATPASEGAMMA"/>
</dbReference>
<dbReference type="InterPro" id="IPR035968">
    <property type="entry name" value="ATP_synth_F1_ATPase_gsu"/>
</dbReference>
<dbReference type="NCBIfam" id="NF004146">
    <property type="entry name" value="PRK05621.1-4"/>
    <property type="match status" value="1"/>
</dbReference>
<sequence>MPSLKDLKNRIESVKSTRKITKAMQMVAAAKLRRAQDAAEAARPYADRFNAVMAALASSVGDSDSAPRLLAGTGKDDVHLLVVMTAERGLCGGFNTNIVKLAKTKIADLQAHGKTVKILTVGKKGREQLKREYASLFVGHIDLSDVKRIGYGNAQDIARDVLGRFDAGEFDVATIFFAKFNSVISQDPTALQIIPAAYESEGSQEEGASTLYDYEPGEEEILADLLPRGVATQVFSALLENSASEQGSRMSAMDNATRNAGEMIDKLTIEYNRSRQAVITNELIEIISGAEAL</sequence>
<dbReference type="InterPro" id="IPR023632">
    <property type="entry name" value="ATP_synth_F1_gsu_CS"/>
</dbReference>
<dbReference type="PANTHER" id="PTHR11693:SF22">
    <property type="entry name" value="ATP SYNTHASE SUBUNIT GAMMA, MITOCHONDRIAL"/>
    <property type="match status" value="1"/>
</dbReference>
<comment type="caution">
    <text evidence="11">The sequence shown here is derived from an EMBL/GenBank/DDBJ whole genome shotgun (WGS) entry which is preliminary data.</text>
</comment>
<evidence type="ECO:0000256" key="9">
    <source>
        <dbReference type="ARBA" id="ARBA00023310"/>
    </source>
</evidence>
<dbReference type="PROSITE" id="PS00153">
    <property type="entry name" value="ATPASE_GAMMA"/>
    <property type="match status" value="1"/>
</dbReference>
<dbReference type="PIRSF" id="PIRSF039089">
    <property type="entry name" value="ATP_synthase_gamma"/>
    <property type="match status" value="1"/>
</dbReference>
<evidence type="ECO:0000256" key="4">
    <source>
        <dbReference type="ARBA" id="ARBA00022448"/>
    </source>
</evidence>
<accession>A0ABU6HNI1</accession>
<keyword evidence="6 10" id="KW-0406">Ion transport</keyword>
<reference evidence="11 12" key="1">
    <citation type="submission" date="2024-01" db="EMBL/GenBank/DDBJ databases">
        <title>Mesobacterium rodlantinim sp. nov., isolated from shallow sea hydrothermal systems off Kueishantao Island.</title>
        <authorList>
            <person name="Su Z."/>
            <person name="Tang K."/>
        </authorList>
    </citation>
    <scope>NUCLEOTIDE SEQUENCE [LARGE SCALE GENOMIC DNA]</scope>
    <source>
        <strain evidence="11 12">TK19101</strain>
    </source>
</reference>
<dbReference type="PANTHER" id="PTHR11693">
    <property type="entry name" value="ATP SYNTHASE GAMMA CHAIN"/>
    <property type="match status" value="1"/>
</dbReference>
<evidence type="ECO:0000256" key="7">
    <source>
        <dbReference type="ARBA" id="ARBA00023136"/>
    </source>
</evidence>
<evidence type="ECO:0000313" key="11">
    <source>
        <dbReference type="EMBL" id="MEC3862745.1"/>
    </source>
</evidence>
<keyword evidence="8 10" id="KW-0139">CF(1)</keyword>
<keyword evidence="5 10" id="KW-0375">Hydrogen ion transport</keyword>
<dbReference type="Gene3D" id="3.40.1380.10">
    <property type="match status" value="1"/>
</dbReference>
<keyword evidence="12" id="KW-1185">Reference proteome</keyword>
<evidence type="ECO:0000256" key="2">
    <source>
        <dbReference type="ARBA" id="ARBA00004170"/>
    </source>
</evidence>
<keyword evidence="7 10" id="KW-0472">Membrane</keyword>
<comment type="function">
    <text evidence="1 10">Produces ATP from ADP in the presence of a proton gradient across the membrane. The gamma chain is believed to be important in regulating ATPase activity and the flow of protons through the CF(0) complex.</text>
</comment>
<evidence type="ECO:0000256" key="1">
    <source>
        <dbReference type="ARBA" id="ARBA00003456"/>
    </source>
</evidence>
<keyword evidence="4 10" id="KW-0813">Transport</keyword>
<dbReference type="Proteomes" id="UP001348149">
    <property type="component" value="Unassembled WGS sequence"/>
</dbReference>
<dbReference type="RefSeq" id="WP_326298755.1">
    <property type="nucleotide sequence ID" value="NZ_JAYLLH010000027.1"/>
</dbReference>
<evidence type="ECO:0000313" key="12">
    <source>
        <dbReference type="Proteomes" id="UP001348149"/>
    </source>
</evidence>
<dbReference type="SUPFAM" id="SSF52943">
    <property type="entry name" value="ATP synthase (F1-ATPase), gamma subunit"/>
    <property type="match status" value="1"/>
</dbReference>
<dbReference type="Gene3D" id="1.10.287.80">
    <property type="entry name" value="ATP synthase, gamma subunit, helix hairpin domain"/>
    <property type="match status" value="1"/>
</dbReference>
<name>A0ABU6HNI1_9RHOB</name>
<evidence type="ECO:0000256" key="8">
    <source>
        <dbReference type="ARBA" id="ARBA00023196"/>
    </source>
</evidence>
<comment type="subunit">
    <text evidence="10">F-type ATPases have 2 components, CF(1) - the catalytic core - and CF(0) - the membrane proton channel. CF(1) has five subunits: alpha(3), beta(3), gamma(1), delta(1), epsilon(1). CF(0) has three main subunits: a, b and c.</text>
</comment>
<dbReference type="NCBIfam" id="TIGR01146">
    <property type="entry name" value="ATPsyn_F1gamma"/>
    <property type="match status" value="1"/>
</dbReference>
<evidence type="ECO:0000256" key="3">
    <source>
        <dbReference type="ARBA" id="ARBA00007681"/>
    </source>
</evidence>
<keyword evidence="10" id="KW-1003">Cell membrane</keyword>
<comment type="subcellular location">
    <subcellularLocation>
        <location evidence="10">Cell membrane</location>
        <topology evidence="10">Peripheral membrane protein</topology>
    </subcellularLocation>
    <subcellularLocation>
        <location evidence="2">Membrane</location>
        <topology evidence="2">Peripheral membrane protein</topology>
    </subcellularLocation>
</comment>
<dbReference type="Pfam" id="PF00231">
    <property type="entry name" value="ATP-synt"/>
    <property type="match status" value="1"/>
</dbReference>
<dbReference type="HAMAP" id="MF_00815">
    <property type="entry name" value="ATP_synth_gamma_bact"/>
    <property type="match status" value="1"/>
</dbReference>
<comment type="similarity">
    <text evidence="3 10">Belongs to the ATPase gamma chain family.</text>
</comment>
<evidence type="ECO:0000256" key="5">
    <source>
        <dbReference type="ARBA" id="ARBA00022781"/>
    </source>
</evidence>
<evidence type="ECO:0000256" key="10">
    <source>
        <dbReference type="HAMAP-Rule" id="MF_00815"/>
    </source>
</evidence>
<dbReference type="InterPro" id="IPR000131">
    <property type="entry name" value="ATP_synth_F1_gsu"/>
</dbReference>
<protein>
    <recommendedName>
        <fullName evidence="10">ATP synthase gamma chain</fullName>
    </recommendedName>
    <alternativeName>
        <fullName evidence="10">ATP synthase F1 sector gamma subunit</fullName>
    </alternativeName>
    <alternativeName>
        <fullName evidence="10">F-ATPase gamma subunit</fullName>
    </alternativeName>
</protein>
<dbReference type="EMBL" id="JAYLLH010000027">
    <property type="protein sequence ID" value="MEC3862745.1"/>
    <property type="molecule type" value="Genomic_DNA"/>
</dbReference>
<evidence type="ECO:0000256" key="6">
    <source>
        <dbReference type="ARBA" id="ARBA00023065"/>
    </source>
</evidence>
<gene>
    <name evidence="10" type="primary">atpG</name>
    <name evidence="11" type="ORF">VK792_15745</name>
</gene>
<keyword evidence="9 10" id="KW-0066">ATP synthesis</keyword>
<dbReference type="CDD" id="cd12151">
    <property type="entry name" value="F1-ATPase_gamma"/>
    <property type="match status" value="1"/>
</dbReference>